<name>A0ABU5YCB6_9FLAO</name>
<dbReference type="PIRSF" id="PIRSF028065">
    <property type="entry name" value="UCP028065"/>
    <property type="match status" value="1"/>
</dbReference>
<dbReference type="PANTHER" id="PTHR40106:SF1">
    <property type="entry name" value="INNER MEMBRANE PROTEIN RCLC"/>
    <property type="match status" value="1"/>
</dbReference>
<sequence length="144" mass="16424">MNHKKNILVLYRIGYYTILYGTALILLWIGVFKFTQAEANAIKPLLTHHFLFSWLYHLFSVQGVSNLIGIVEIIVGFSFILGTRFVCFRKIAFIGSTIIFCVTLSFLFTTPGKWRIIEGVPITDFFILKDIALLATGFISLRKP</sequence>
<reference evidence="2 3" key="1">
    <citation type="submission" date="2023-12" db="EMBL/GenBank/DDBJ databases">
        <title>Genomic sequences of Capnocytophaga and Parvimonas strains.</title>
        <authorList>
            <person name="Watt R.M."/>
            <person name="Wang M."/>
            <person name="Yang T."/>
            <person name="Tong W.M."/>
        </authorList>
    </citation>
    <scope>NUCLEOTIDE SEQUENCE [LARGE SCALE GENOMIC DNA]</scope>
    <source>
        <strain evidence="2 3">CCUG 13156</strain>
    </source>
</reference>
<feature type="transmembrane region" description="Helical" evidence="1">
    <location>
        <begin position="122"/>
        <end position="141"/>
    </location>
</feature>
<feature type="transmembrane region" description="Helical" evidence="1">
    <location>
        <begin position="91"/>
        <end position="110"/>
    </location>
</feature>
<dbReference type="EMBL" id="JAYKBV010000025">
    <property type="protein sequence ID" value="MEB3041600.1"/>
    <property type="molecule type" value="Genomic_DNA"/>
</dbReference>
<evidence type="ECO:0000313" key="3">
    <source>
        <dbReference type="Proteomes" id="UP001324270"/>
    </source>
</evidence>
<evidence type="ECO:0000313" key="2">
    <source>
        <dbReference type="EMBL" id="MEB3041600.1"/>
    </source>
</evidence>
<dbReference type="InterPro" id="IPR007339">
    <property type="entry name" value="RclC-like"/>
</dbReference>
<dbReference type="PANTHER" id="PTHR40106">
    <property type="entry name" value="INNER MEMBRANE PROTEIN RCLC"/>
    <property type="match status" value="1"/>
</dbReference>
<dbReference type="InterPro" id="IPR016865">
    <property type="entry name" value="RclC"/>
</dbReference>
<comment type="caution">
    <text evidence="2">The sequence shown here is derived from an EMBL/GenBank/DDBJ whole genome shotgun (WGS) entry which is preliminary data.</text>
</comment>
<keyword evidence="1" id="KW-0812">Transmembrane</keyword>
<keyword evidence="1" id="KW-1133">Transmembrane helix</keyword>
<protein>
    <submittedName>
        <fullName evidence="2">DUF417 family protein</fullName>
    </submittedName>
</protein>
<keyword evidence="1" id="KW-0472">Membrane</keyword>
<organism evidence="2 3">
    <name type="scientific">Capnocytophaga gingivalis</name>
    <dbReference type="NCBI Taxonomy" id="1017"/>
    <lineage>
        <taxon>Bacteria</taxon>
        <taxon>Pseudomonadati</taxon>
        <taxon>Bacteroidota</taxon>
        <taxon>Flavobacteriia</taxon>
        <taxon>Flavobacteriales</taxon>
        <taxon>Flavobacteriaceae</taxon>
        <taxon>Capnocytophaga</taxon>
    </lineage>
</organism>
<keyword evidence="3" id="KW-1185">Reference proteome</keyword>
<gene>
    <name evidence="2" type="ORF">VJJ49_13030</name>
</gene>
<dbReference type="Proteomes" id="UP001324270">
    <property type="component" value="Unassembled WGS sequence"/>
</dbReference>
<feature type="transmembrane region" description="Helical" evidence="1">
    <location>
        <begin position="12"/>
        <end position="34"/>
    </location>
</feature>
<proteinExistence type="predicted"/>
<evidence type="ECO:0000256" key="1">
    <source>
        <dbReference type="SAM" id="Phobius"/>
    </source>
</evidence>
<dbReference type="Pfam" id="PF04224">
    <property type="entry name" value="DUF417"/>
    <property type="match status" value="1"/>
</dbReference>
<feature type="transmembrane region" description="Helical" evidence="1">
    <location>
        <begin position="54"/>
        <end position="79"/>
    </location>
</feature>
<accession>A0ABU5YCB6</accession>
<dbReference type="RefSeq" id="WP_277124295.1">
    <property type="nucleotide sequence ID" value="NZ_CALAHR010000036.1"/>
</dbReference>